<organism evidence="5 6">
    <name type="scientific">Paralvinella palmiformis</name>
    <dbReference type="NCBI Taxonomy" id="53620"/>
    <lineage>
        <taxon>Eukaryota</taxon>
        <taxon>Metazoa</taxon>
        <taxon>Spiralia</taxon>
        <taxon>Lophotrochozoa</taxon>
        <taxon>Annelida</taxon>
        <taxon>Polychaeta</taxon>
        <taxon>Sedentaria</taxon>
        <taxon>Canalipalpata</taxon>
        <taxon>Terebellida</taxon>
        <taxon>Terebelliformia</taxon>
        <taxon>Alvinellidae</taxon>
        <taxon>Paralvinella</taxon>
    </lineage>
</organism>
<proteinExistence type="predicted"/>
<name>A0AAD9K6P4_9ANNE</name>
<dbReference type="GO" id="GO:0005737">
    <property type="term" value="C:cytoplasm"/>
    <property type="evidence" value="ECO:0007669"/>
    <property type="project" value="TreeGrafter"/>
</dbReference>
<dbReference type="Gene3D" id="3.40.50.150">
    <property type="entry name" value="Vaccinia Virus protein VP39"/>
    <property type="match status" value="2"/>
</dbReference>
<dbReference type="GO" id="GO:0008757">
    <property type="term" value="F:S-adenosylmethionine-dependent methyltransferase activity"/>
    <property type="evidence" value="ECO:0007669"/>
    <property type="project" value="InterPro"/>
</dbReference>
<keyword evidence="2" id="KW-0808">Transferase</keyword>
<feature type="compositionally biased region" description="Acidic residues" evidence="3">
    <location>
        <begin position="227"/>
        <end position="241"/>
    </location>
</feature>
<comment type="caution">
    <text evidence="5">The sequence shown here is derived from an EMBL/GenBank/DDBJ whole genome shotgun (WGS) entry which is preliminary data.</text>
</comment>
<dbReference type="GO" id="GO:0002098">
    <property type="term" value="P:tRNA wobble uridine modification"/>
    <property type="evidence" value="ECO:0007669"/>
    <property type="project" value="TreeGrafter"/>
</dbReference>
<dbReference type="Proteomes" id="UP001208570">
    <property type="component" value="Unassembled WGS sequence"/>
</dbReference>
<feature type="compositionally biased region" description="Polar residues" evidence="3">
    <location>
        <begin position="723"/>
        <end position="749"/>
    </location>
</feature>
<dbReference type="GO" id="GO:0000049">
    <property type="term" value="F:tRNA binding"/>
    <property type="evidence" value="ECO:0007669"/>
    <property type="project" value="TreeGrafter"/>
</dbReference>
<evidence type="ECO:0000256" key="2">
    <source>
        <dbReference type="ARBA" id="ARBA00022679"/>
    </source>
</evidence>
<dbReference type="EMBL" id="JAODUP010000044">
    <property type="protein sequence ID" value="KAK2165889.1"/>
    <property type="molecule type" value="Genomic_DNA"/>
</dbReference>
<accession>A0AAD9K6P4</accession>
<keyword evidence="6" id="KW-1185">Reference proteome</keyword>
<evidence type="ECO:0000313" key="6">
    <source>
        <dbReference type="Proteomes" id="UP001208570"/>
    </source>
</evidence>
<sequence length="893" mass="99223">MAFQSNDHHAVGLALNLKAECHKESQKSQHDSRSSQPREKMCAKMEQQYVHDVYNKTAHHFTDVKYKAWPKVKQFLLNLAPGSIVADVGCGSGKYLNINKDIIIIGCDHSSGLANMAERVGRNVLVCDNLYLPFREQSFDAVISVSVIHHFTTPSRRAKAIRELSRVLRPGGKVMIYVWAMEQKHRKFKSQDVLVPWHLKLKLHKQANNKSHHKKMVTNDVSHFPPEDSDVGDDDVFESEDAGLPSDHQNKKCSLANEKSHSLASRCFDDRPVAKSRKGILSNKENKYFLTKHFGIGKKLASPEVSEISAQSDRVISSSTFWSNSGCDNLNLKKDTDGEDSLTKVIKSKFLNLIGFESNVSKEQTDPGAARPHLKMIEEIINSDHELCCQIGENIPFYLAVEGFAVREFPGSSQRKDHLDIKCTSNVELCDADLIPSDNATSRNSVRAATTCKLADDLLRESNGSETLVSSHPKHKVTTDVLNIRGNQSKAKVNDAMNCRSEHENFDWLPLSVNNQKNGSSSFIGEMFPFGDNNDWAKLTAKAIEHVQNRMTASNATPCIQVKSKRSSPNSHCLCKGNIRVGDHSADGMNGKSAPKNWNCSESSLSSISSDTDSNASDIEDVSLCAVCRGDSVSDVCHVDPELNSDRSSCADLSSANVRSKHFADQNKRRTPVSHGHIDNMTARFDQMVSKSDQDHLVEGMHHFKNSSMTKDAGPGSSHDDQQSFCSGQLNSEQNCRGSTNNNGLIIQTDSDRQRSSSELGKHSFFQPPNSDIPDVKAGLVNIKVCKESRQITDNLSVRDPFITCPDSSNKRLSTDSPSPLQSKKFESSLVTDGHNTTSQSIDGAHKRFYHVFRQRELDELIAKRVHSLRIVQSFYDHANWCVVAEKLSASET</sequence>
<feature type="compositionally biased region" description="Basic and acidic residues" evidence="3">
    <location>
        <begin position="750"/>
        <end position="762"/>
    </location>
</feature>
<feature type="region of interest" description="Disordered" evidence="3">
    <location>
        <begin position="706"/>
        <end position="773"/>
    </location>
</feature>
<keyword evidence="1" id="KW-0489">Methyltransferase</keyword>
<dbReference type="PANTHER" id="PTHR13069">
    <property type="entry name" value="ALKYLATED DNA REPAIR PROTEIN ALKB HOMOLOG 8"/>
    <property type="match status" value="1"/>
</dbReference>
<protein>
    <recommendedName>
        <fullName evidence="4">Methyltransferase type 11 domain-containing protein</fullName>
    </recommendedName>
</protein>
<feature type="compositionally biased region" description="Polar residues" evidence="3">
    <location>
        <begin position="829"/>
        <end position="839"/>
    </location>
</feature>
<dbReference type="GO" id="GO:0030488">
    <property type="term" value="P:tRNA methylation"/>
    <property type="evidence" value="ECO:0007669"/>
    <property type="project" value="TreeGrafter"/>
</dbReference>
<feature type="region of interest" description="Disordered" evidence="3">
    <location>
        <begin position="206"/>
        <end position="251"/>
    </location>
</feature>
<dbReference type="Pfam" id="PF08241">
    <property type="entry name" value="Methyltransf_11"/>
    <property type="match status" value="1"/>
</dbReference>
<dbReference type="PANTHER" id="PTHR13069:SF37">
    <property type="entry name" value="FIRE DANCER"/>
    <property type="match status" value="1"/>
</dbReference>
<feature type="compositionally biased region" description="Basic residues" evidence="3">
    <location>
        <begin position="206"/>
        <end position="216"/>
    </location>
</feature>
<evidence type="ECO:0000256" key="1">
    <source>
        <dbReference type="ARBA" id="ARBA00022603"/>
    </source>
</evidence>
<dbReference type="SUPFAM" id="SSF53335">
    <property type="entry name" value="S-adenosyl-L-methionine-dependent methyltransferases"/>
    <property type="match status" value="1"/>
</dbReference>
<dbReference type="InterPro" id="IPR029063">
    <property type="entry name" value="SAM-dependent_MTases_sf"/>
</dbReference>
<feature type="domain" description="Methyltransferase type 11" evidence="4">
    <location>
        <begin position="87"/>
        <end position="176"/>
    </location>
</feature>
<dbReference type="AlphaFoldDB" id="A0AAD9K6P4"/>
<evidence type="ECO:0000313" key="5">
    <source>
        <dbReference type="EMBL" id="KAK2165889.1"/>
    </source>
</evidence>
<dbReference type="GO" id="GO:0005634">
    <property type="term" value="C:nucleus"/>
    <property type="evidence" value="ECO:0007669"/>
    <property type="project" value="TreeGrafter"/>
</dbReference>
<dbReference type="GO" id="GO:0106335">
    <property type="term" value="F:tRNA (5-carboxymethyluridine(34)-5-O)-methyltransferase activity"/>
    <property type="evidence" value="ECO:0007669"/>
    <property type="project" value="TreeGrafter"/>
</dbReference>
<dbReference type="InterPro" id="IPR051422">
    <property type="entry name" value="AlkB_tRNA_MeTrf/Diox"/>
</dbReference>
<reference evidence="5" key="1">
    <citation type="journal article" date="2023" name="Mol. Biol. Evol.">
        <title>Third-Generation Sequencing Reveals the Adaptive Role of the Epigenome in Three Deep-Sea Polychaetes.</title>
        <authorList>
            <person name="Perez M."/>
            <person name="Aroh O."/>
            <person name="Sun Y."/>
            <person name="Lan Y."/>
            <person name="Juniper S.K."/>
            <person name="Young C.R."/>
            <person name="Angers B."/>
            <person name="Qian P.Y."/>
        </authorList>
    </citation>
    <scope>NUCLEOTIDE SEQUENCE</scope>
    <source>
        <strain evidence="5">P08H-3</strain>
    </source>
</reference>
<evidence type="ECO:0000259" key="4">
    <source>
        <dbReference type="Pfam" id="PF08241"/>
    </source>
</evidence>
<dbReference type="InterPro" id="IPR013216">
    <property type="entry name" value="Methyltransf_11"/>
</dbReference>
<dbReference type="FunFam" id="3.40.50.150:FF:000195">
    <property type="entry name" value="Methyltransferase domain containing protein"/>
    <property type="match status" value="1"/>
</dbReference>
<gene>
    <name evidence="5" type="ORF">LSH36_44g01069</name>
</gene>
<evidence type="ECO:0000256" key="3">
    <source>
        <dbReference type="SAM" id="MobiDB-lite"/>
    </source>
</evidence>
<dbReference type="CDD" id="cd02440">
    <property type="entry name" value="AdoMet_MTases"/>
    <property type="match status" value="1"/>
</dbReference>
<feature type="region of interest" description="Disordered" evidence="3">
    <location>
        <begin position="807"/>
        <end position="839"/>
    </location>
</feature>